<dbReference type="EMBL" id="JAWDJW010006334">
    <property type="protein sequence ID" value="KAK3065540.1"/>
    <property type="molecule type" value="Genomic_DNA"/>
</dbReference>
<organism evidence="1 2">
    <name type="scientific">Coniosporium uncinatum</name>
    <dbReference type="NCBI Taxonomy" id="93489"/>
    <lineage>
        <taxon>Eukaryota</taxon>
        <taxon>Fungi</taxon>
        <taxon>Dikarya</taxon>
        <taxon>Ascomycota</taxon>
        <taxon>Pezizomycotina</taxon>
        <taxon>Dothideomycetes</taxon>
        <taxon>Dothideomycetes incertae sedis</taxon>
        <taxon>Coniosporium</taxon>
    </lineage>
</organism>
<accession>A0ACC3DDL5</accession>
<keyword evidence="2" id="KW-1185">Reference proteome</keyword>
<comment type="caution">
    <text evidence="1">The sequence shown here is derived from an EMBL/GenBank/DDBJ whole genome shotgun (WGS) entry which is preliminary data.</text>
</comment>
<sequence>MPRRSARLGSQTTTGTADIQADSTNDTPAPSKPTKRKVPAKPGAPMKKSKTSKATTTGTSNSTFAVPAPPTTPNNKRRKPAAATTPATPPPFTPTPSAVGLIAGSKRSKPSAAAVPEDRLAEPHHTNAPLSTPNGSVEVAFPSPSTAAAAAAAAAAPAPADNDSQASPSKLSWSQPGPASSTTETLLKDACAHLISVDPKLKTVIEKHHCKIFSPEGLAEEVDPFGALASGIMAQQVSGAAASSIKRKFVSLFDPCPTGFPSPAQVAATNIPRLRSAGLSQRKAEYIQGLAEKFTSGELSTQMLVNASDEEVLEKLVAVRGLGRWSVEMFACFGLKRMDVFSTGDLGVQRGMAAYVGRDVARLKAKGGGKWKYMSEKDMLETAEKFAPYRSLFMWYMWRIEDVNVDAMQGGGVDQGPMEP</sequence>
<reference evidence="1" key="1">
    <citation type="submission" date="2024-09" db="EMBL/GenBank/DDBJ databases">
        <title>Black Yeasts Isolated from many extreme environments.</title>
        <authorList>
            <person name="Coleine C."/>
            <person name="Stajich J.E."/>
            <person name="Selbmann L."/>
        </authorList>
    </citation>
    <scope>NUCLEOTIDE SEQUENCE</scope>
    <source>
        <strain evidence="1">CCFEE 5737</strain>
    </source>
</reference>
<evidence type="ECO:0000313" key="1">
    <source>
        <dbReference type="EMBL" id="KAK3065540.1"/>
    </source>
</evidence>
<evidence type="ECO:0000313" key="2">
    <source>
        <dbReference type="Proteomes" id="UP001186974"/>
    </source>
</evidence>
<proteinExistence type="predicted"/>
<name>A0ACC3DDL5_9PEZI</name>
<dbReference type="Proteomes" id="UP001186974">
    <property type="component" value="Unassembled WGS sequence"/>
</dbReference>
<gene>
    <name evidence="1" type="ORF">LTS18_000017</name>
</gene>
<protein>
    <submittedName>
        <fullName evidence="1">Uncharacterized protein</fullName>
    </submittedName>
</protein>